<dbReference type="InterPro" id="IPR037238">
    <property type="entry name" value="YbiA-like_sf"/>
</dbReference>
<proteinExistence type="predicted"/>
<gene>
    <name evidence="2" type="ORF">SAMN05216178_6821</name>
</gene>
<dbReference type="InterPro" id="IPR019627">
    <property type="entry name" value="YAcAr"/>
</dbReference>
<dbReference type="AlphaFoldDB" id="A0A1H4ZTH7"/>
<name>A0A1H4ZTH7_9PSED</name>
<dbReference type="Gene3D" id="1.10.357.40">
    <property type="entry name" value="YbiA-like"/>
    <property type="match status" value="1"/>
</dbReference>
<reference evidence="3" key="1">
    <citation type="submission" date="2016-10" db="EMBL/GenBank/DDBJ databases">
        <authorList>
            <person name="Varghese N."/>
            <person name="Submissions S."/>
        </authorList>
    </citation>
    <scope>NUCLEOTIDE SEQUENCE [LARGE SCALE GENOMIC DNA]</scope>
    <source>
        <strain evidence="3">DSM 9751</strain>
    </source>
</reference>
<dbReference type="SUPFAM" id="SSF143990">
    <property type="entry name" value="YbiA-like"/>
    <property type="match status" value="1"/>
</dbReference>
<evidence type="ECO:0000259" key="1">
    <source>
        <dbReference type="Pfam" id="PF10686"/>
    </source>
</evidence>
<dbReference type="Proteomes" id="UP000198982">
    <property type="component" value="Unassembled WGS sequence"/>
</dbReference>
<evidence type="ECO:0000313" key="2">
    <source>
        <dbReference type="EMBL" id="SED33287.1"/>
    </source>
</evidence>
<keyword evidence="3" id="KW-1185">Reference proteome</keyword>
<organism evidence="2 3">
    <name type="scientific">Pseudomonas saponiphila</name>
    <dbReference type="NCBI Taxonomy" id="556534"/>
    <lineage>
        <taxon>Bacteria</taxon>
        <taxon>Pseudomonadati</taxon>
        <taxon>Pseudomonadota</taxon>
        <taxon>Gammaproteobacteria</taxon>
        <taxon>Pseudomonadales</taxon>
        <taxon>Pseudomonadaceae</taxon>
        <taxon>Pseudomonas</taxon>
    </lineage>
</organism>
<protein>
    <recommendedName>
        <fullName evidence="1">YspA cpYpsA-related SLOG domain-containing protein</fullName>
    </recommendedName>
</protein>
<dbReference type="Pfam" id="PF10686">
    <property type="entry name" value="YAcAr"/>
    <property type="match status" value="1"/>
</dbReference>
<evidence type="ECO:0000313" key="3">
    <source>
        <dbReference type="Proteomes" id="UP000198982"/>
    </source>
</evidence>
<accession>A0A1H4ZTH7</accession>
<feature type="domain" description="YspA cpYpsA-related SLOG" evidence="1">
    <location>
        <begin position="134"/>
        <end position="188"/>
    </location>
</feature>
<dbReference type="RefSeq" id="WP_092320791.1">
    <property type="nucleotide sequence ID" value="NZ_FNTJ01000003.1"/>
</dbReference>
<dbReference type="EMBL" id="FNTJ01000003">
    <property type="protein sequence ID" value="SED33287.1"/>
    <property type="molecule type" value="Genomic_DNA"/>
</dbReference>
<sequence>METFDPYQPLPFKAYGLFDGVQVEQETCASLMHYVEAEKFLGVDEQYRRFILSIQEKEDFMLETAGVSQARRRQDWFDVRERLIRAGAWMQLVQNKDELCDRLLAGELVCNLGPINDAMASIRERLLSDDPLRKVLITGAVDFTDQAAVFAMLDSIFARRQADEIIVTAELGVGRIAARYAHQHYIPIRVVGDTTESDESVLELVLTHASHVFVATHHGQSSPFADTCFEAAAEAGKFAHKVQLELLCA</sequence>